<dbReference type="Proteomes" id="UP000321922">
    <property type="component" value="Unassembled WGS sequence"/>
</dbReference>
<dbReference type="AlphaFoldDB" id="A0A511QBK8"/>
<evidence type="ECO:0000313" key="2">
    <source>
        <dbReference type="Proteomes" id="UP000321922"/>
    </source>
</evidence>
<gene>
    <name evidence="1" type="ORF">VSA01S_07910</name>
</gene>
<dbReference type="EMBL" id="BJXJ01000005">
    <property type="protein sequence ID" value="GEM74679.1"/>
    <property type="molecule type" value="Genomic_DNA"/>
</dbReference>
<protein>
    <submittedName>
        <fullName evidence="1">Uncharacterized protein</fullName>
    </submittedName>
</protein>
<reference evidence="1 2" key="1">
    <citation type="submission" date="2019-07" db="EMBL/GenBank/DDBJ databases">
        <title>Whole genome shotgun sequence of Vibrio sagamiensis NBRC 104589.</title>
        <authorList>
            <person name="Hosoyama A."/>
            <person name="Uohara A."/>
            <person name="Ohji S."/>
            <person name="Ichikawa N."/>
        </authorList>
    </citation>
    <scope>NUCLEOTIDE SEQUENCE [LARGE SCALE GENOMIC DNA]</scope>
    <source>
        <strain evidence="1 2">NBRC 104589</strain>
    </source>
</reference>
<evidence type="ECO:0000313" key="1">
    <source>
        <dbReference type="EMBL" id="GEM74679.1"/>
    </source>
</evidence>
<comment type="caution">
    <text evidence="1">The sequence shown here is derived from an EMBL/GenBank/DDBJ whole genome shotgun (WGS) entry which is preliminary data.</text>
</comment>
<proteinExistence type="predicted"/>
<keyword evidence="2" id="KW-1185">Reference proteome</keyword>
<name>A0A511QBK8_9VIBR</name>
<accession>A0A511QBK8</accession>
<sequence>MCHFAISSYPRFEVKFIKINSLIVYLLNSNLQYNKVLTMKMITTLLASLLFASTGAIADTTRLTEQEEQLIKQASPAQMRQCVINSVLSLDEGTRHNLGVLYQSLNEDLQRRGFVSEQDPLNQLITSQEMAMAILVYCKSKLN</sequence>
<organism evidence="1 2">
    <name type="scientific">Vibrio sagamiensis NBRC 104589</name>
    <dbReference type="NCBI Taxonomy" id="1219064"/>
    <lineage>
        <taxon>Bacteria</taxon>
        <taxon>Pseudomonadati</taxon>
        <taxon>Pseudomonadota</taxon>
        <taxon>Gammaproteobacteria</taxon>
        <taxon>Vibrionales</taxon>
        <taxon>Vibrionaceae</taxon>
        <taxon>Vibrio</taxon>
    </lineage>
</organism>